<evidence type="ECO:0000313" key="2">
    <source>
        <dbReference type="EMBL" id="EGE03514.1"/>
    </source>
</evidence>
<reference evidence="3" key="1">
    <citation type="journal article" date="2012" name="MBio">
        <title>Comparative genome analysis of Trichophyton rubrum and related dermatophytes reveals candidate genes involved in infection.</title>
        <authorList>
            <person name="Martinez D.A."/>
            <person name="Oliver B.G."/>
            <person name="Graeser Y."/>
            <person name="Goldberg J.M."/>
            <person name="Li W."/>
            <person name="Martinez-Rossi N.M."/>
            <person name="Monod M."/>
            <person name="Shelest E."/>
            <person name="Barton R.C."/>
            <person name="Birch E."/>
            <person name="Brakhage A.A."/>
            <person name="Chen Z."/>
            <person name="Gurr S.J."/>
            <person name="Heiman D."/>
            <person name="Heitman J."/>
            <person name="Kosti I."/>
            <person name="Rossi A."/>
            <person name="Saif S."/>
            <person name="Samalova M."/>
            <person name="Saunders C.W."/>
            <person name="Shea T."/>
            <person name="Summerbell R.C."/>
            <person name="Xu J."/>
            <person name="Young S."/>
            <person name="Zeng Q."/>
            <person name="Birren B.W."/>
            <person name="Cuomo C.A."/>
            <person name="White T.C."/>
        </authorList>
    </citation>
    <scope>NUCLEOTIDE SEQUENCE [LARGE SCALE GENOMIC DNA]</scope>
    <source>
        <strain evidence="3">ATCC MYA-4606 / CBS 127.97</strain>
    </source>
</reference>
<evidence type="ECO:0000313" key="3">
    <source>
        <dbReference type="Proteomes" id="UP000009169"/>
    </source>
</evidence>
<dbReference type="OrthoDB" id="4207285at2759"/>
<evidence type="ECO:0000256" key="1">
    <source>
        <dbReference type="SAM" id="MobiDB-lite"/>
    </source>
</evidence>
<dbReference type="VEuPathDB" id="FungiDB:TEQG_02544"/>
<proteinExistence type="predicted"/>
<accession>F2PNP6</accession>
<feature type="compositionally biased region" description="Basic and acidic residues" evidence="1">
    <location>
        <begin position="19"/>
        <end position="29"/>
    </location>
</feature>
<gene>
    <name evidence="2" type="ORF">TEQG_02544</name>
</gene>
<dbReference type="EMBL" id="DS995727">
    <property type="protein sequence ID" value="EGE03514.1"/>
    <property type="molecule type" value="Genomic_DNA"/>
</dbReference>
<organism evidence="2 3">
    <name type="scientific">Trichophyton equinum (strain ATCC MYA-4606 / CBS 127.97)</name>
    <name type="common">Horse ringworm fungus</name>
    <dbReference type="NCBI Taxonomy" id="559882"/>
    <lineage>
        <taxon>Eukaryota</taxon>
        <taxon>Fungi</taxon>
        <taxon>Dikarya</taxon>
        <taxon>Ascomycota</taxon>
        <taxon>Pezizomycotina</taxon>
        <taxon>Eurotiomycetes</taxon>
        <taxon>Eurotiomycetidae</taxon>
        <taxon>Onygenales</taxon>
        <taxon>Arthrodermataceae</taxon>
        <taxon>Trichophyton</taxon>
    </lineage>
</organism>
<protein>
    <submittedName>
        <fullName evidence="2">Uncharacterized protein</fullName>
    </submittedName>
</protein>
<dbReference type="AlphaFoldDB" id="F2PNP6"/>
<keyword evidence="3" id="KW-1185">Reference proteome</keyword>
<sequence length="179" mass="20035">MARQGKQMPGWNCAMHNTSPEKQRPRDSLSKVATTICGHLPQYGEDNWRFSAALPPLSGGNSLPQPDIPGDGRSTDEQEIIATMDTLVQHIPTLIIQSGAYRSARGWSHSFPVRKNNPSHDEMQTLILTGNPTLFGDGQYLSFSFMRRHMIDKVPEPFRTGMESSKLWKEEQESGGLPR</sequence>
<name>F2PNP6_TRIEC</name>
<dbReference type="HOGENOM" id="CLU_1504511_0_0_1"/>
<feature type="region of interest" description="Disordered" evidence="1">
    <location>
        <begin position="56"/>
        <end position="75"/>
    </location>
</feature>
<dbReference type="Proteomes" id="UP000009169">
    <property type="component" value="Unassembled WGS sequence"/>
</dbReference>
<feature type="region of interest" description="Disordered" evidence="1">
    <location>
        <begin position="1"/>
        <end position="29"/>
    </location>
</feature>